<evidence type="ECO:0000256" key="9">
    <source>
        <dbReference type="ARBA" id="ARBA00023065"/>
    </source>
</evidence>
<keyword evidence="7" id="KW-1278">Translocase</keyword>
<accession>A0ABT5STM5</accession>
<feature type="domain" description="ABC transporter" evidence="11">
    <location>
        <begin position="4"/>
        <end position="237"/>
    </location>
</feature>
<comment type="caution">
    <text evidence="12">The sequence shown here is derived from an EMBL/GenBank/DDBJ whole genome shotgun (WGS) entry which is preliminary data.</text>
</comment>
<evidence type="ECO:0000313" key="13">
    <source>
        <dbReference type="Proteomes" id="UP001300763"/>
    </source>
</evidence>
<dbReference type="SUPFAM" id="SSF50331">
    <property type="entry name" value="MOP-like"/>
    <property type="match status" value="1"/>
</dbReference>
<dbReference type="InterPro" id="IPR050093">
    <property type="entry name" value="ABC_SmlMolc_Importer"/>
</dbReference>
<keyword evidence="2" id="KW-1003">Cell membrane</keyword>
<evidence type="ECO:0000256" key="4">
    <source>
        <dbReference type="ARBA" id="ARBA00022519"/>
    </source>
</evidence>
<gene>
    <name evidence="12" type="ORF">PGB27_12680</name>
</gene>
<keyword evidence="6 12" id="KW-0067">ATP-binding</keyword>
<evidence type="ECO:0000256" key="7">
    <source>
        <dbReference type="ARBA" id="ARBA00022967"/>
    </source>
</evidence>
<evidence type="ECO:0000256" key="2">
    <source>
        <dbReference type="ARBA" id="ARBA00022475"/>
    </source>
</evidence>
<keyword evidence="8" id="KW-0408">Iron</keyword>
<reference evidence="12 13" key="1">
    <citation type="submission" date="2023-02" db="EMBL/GenBank/DDBJ databases">
        <title>Genome sequencing required for Actinomycetospora new species description.</title>
        <authorList>
            <person name="Saimee Y."/>
            <person name="Duangmal K."/>
        </authorList>
    </citation>
    <scope>NUCLEOTIDE SEQUENCE [LARGE SCALE GENOMIC DNA]</scope>
    <source>
        <strain evidence="12 13">DW7H6</strain>
    </source>
</reference>
<evidence type="ECO:0000313" key="12">
    <source>
        <dbReference type="EMBL" id="MDD7966195.1"/>
    </source>
</evidence>
<dbReference type="EMBL" id="JAQZAO010000005">
    <property type="protein sequence ID" value="MDD7966195.1"/>
    <property type="molecule type" value="Genomic_DNA"/>
</dbReference>
<organism evidence="12 13">
    <name type="scientific">Actinomycetospora lemnae</name>
    <dbReference type="NCBI Taxonomy" id="3019891"/>
    <lineage>
        <taxon>Bacteria</taxon>
        <taxon>Bacillati</taxon>
        <taxon>Actinomycetota</taxon>
        <taxon>Actinomycetes</taxon>
        <taxon>Pseudonocardiales</taxon>
        <taxon>Pseudonocardiaceae</taxon>
        <taxon>Actinomycetospora</taxon>
    </lineage>
</organism>
<evidence type="ECO:0000256" key="10">
    <source>
        <dbReference type="ARBA" id="ARBA00023136"/>
    </source>
</evidence>
<evidence type="ECO:0000256" key="8">
    <source>
        <dbReference type="ARBA" id="ARBA00023004"/>
    </source>
</evidence>
<dbReference type="PANTHER" id="PTHR42781:SF5">
    <property type="entry name" value="PUTRESCINE TRANSPORT ATP-BINDING PROTEIN POTG"/>
    <property type="match status" value="1"/>
</dbReference>
<dbReference type="Gene3D" id="3.40.50.300">
    <property type="entry name" value="P-loop containing nucleotide triphosphate hydrolases"/>
    <property type="match status" value="1"/>
</dbReference>
<dbReference type="PROSITE" id="PS50893">
    <property type="entry name" value="ABC_TRANSPORTER_2"/>
    <property type="match status" value="1"/>
</dbReference>
<dbReference type="InterPro" id="IPR003593">
    <property type="entry name" value="AAA+_ATPase"/>
</dbReference>
<dbReference type="Pfam" id="PF00005">
    <property type="entry name" value="ABC_tran"/>
    <property type="match status" value="1"/>
</dbReference>
<dbReference type="InterPro" id="IPR027417">
    <property type="entry name" value="P-loop_NTPase"/>
</dbReference>
<keyword evidence="3" id="KW-0410">Iron transport</keyword>
<dbReference type="SMART" id="SM00382">
    <property type="entry name" value="AAA"/>
    <property type="match status" value="1"/>
</dbReference>
<dbReference type="InterPro" id="IPR017871">
    <property type="entry name" value="ABC_transporter-like_CS"/>
</dbReference>
<protein>
    <submittedName>
        <fullName evidence="12">ABC transporter ATP-binding protein</fullName>
    </submittedName>
</protein>
<dbReference type="CDD" id="cd03259">
    <property type="entry name" value="ABC_Carb_Solutes_like"/>
    <property type="match status" value="1"/>
</dbReference>
<dbReference type="InterPro" id="IPR013611">
    <property type="entry name" value="Transp-assoc_OB_typ2"/>
</dbReference>
<dbReference type="GO" id="GO:0005524">
    <property type="term" value="F:ATP binding"/>
    <property type="evidence" value="ECO:0007669"/>
    <property type="project" value="UniProtKB-KW"/>
</dbReference>
<name>A0ABT5STM5_9PSEU</name>
<dbReference type="PANTHER" id="PTHR42781">
    <property type="entry name" value="SPERMIDINE/PUTRESCINE IMPORT ATP-BINDING PROTEIN POTA"/>
    <property type="match status" value="1"/>
</dbReference>
<evidence type="ECO:0000256" key="5">
    <source>
        <dbReference type="ARBA" id="ARBA00022741"/>
    </source>
</evidence>
<proteinExistence type="predicted"/>
<keyword evidence="9" id="KW-0406">Ion transport</keyword>
<evidence type="ECO:0000256" key="6">
    <source>
        <dbReference type="ARBA" id="ARBA00022840"/>
    </source>
</evidence>
<dbReference type="InterPro" id="IPR008995">
    <property type="entry name" value="Mo/tungstate-bd_C_term_dom"/>
</dbReference>
<evidence type="ECO:0000256" key="3">
    <source>
        <dbReference type="ARBA" id="ARBA00022496"/>
    </source>
</evidence>
<dbReference type="PROSITE" id="PS00211">
    <property type="entry name" value="ABC_TRANSPORTER_1"/>
    <property type="match status" value="1"/>
</dbReference>
<keyword evidence="13" id="KW-1185">Reference proteome</keyword>
<dbReference type="InterPro" id="IPR015853">
    <property type="entry name" value="ABC_transpr_FbpC"/>
</dbReference>
<dbReference type="Pfam" id="PF08402">
    <property type="entry name" value="TOBE_2"/>
    <property type="match status" value="1"/>
</dbReference>
<dbReference type="Proteomes" id="UP001300763">
    <property type="component" value="Unassembled WGS sequence"/>
</dbReference>
<keyword evidence="4" id="KW-0997">Cell inner membrane</keyword>
<keyword evidence="5" id="KW-0547">Nucleotide-binding</keyword>
<evidence type="ECO:0000259" key="11">
    <source>
        <dbReference type="PROSITE" id="PS50893"/>
    </source>
</evidence>
<keyword evidence="10" id="KW-0472">Membrane</keyword>
<keyword evidence="1" id="KW-0813">Transport</keyword>
<evidence type="ECO:0000256" key="1">
    <source>
        <dbReference type="ARBA" id="ARBA00022448"/>
    </source>
</evidence>
<dbReference type="InterPro" id="IPR003439">
    <property type="entry name" value="ABC_transporter-like_ATP-bd"/>
</dbReference>
<sequence>MTGVVVEDVTKSFGATPVLRGVTLTAPPGTLTAVLGRSGCGKTTLLRIVAGFDHPDAGTVALHGRTVAGPGRTLPPERRGIGYLTQEGSLFPHLTVAANVLFGLPRRERRQGGARVAALLETVDLAPELADRHPHELSGGQQQRVALARALAPEPAVILLDEPFSSLDAGLRADTQRAVAKALAAAGATALLVTHDRAEALALADQVAVMRDGVIAQVDAPGAIYRDPVDPGVAALVGDAVLLDGRREGAGRVACALGVLPLRSDVPDAGAVRVLVRPEQLVVGRDGPGVPARVRTREFRGPDLTVELALGGGVGDGVDGVDGAVVVAARLPGDADVVPGDDVTVSVRGAVTAYRV</sequence>
<dbReference type="RefSeq" id="WP_274200724.1">
    <property type="nucleotide sequence ID" value="NZ_JAQZAO010000005.1"/>
</dbReference>
<dbReference type="SUPFAM" id="SSF52540">
    <property type="entry name" value="P-loop containing nucleoside triphosphate hydrolases"/>
    <property type="match status" value="1"/>
</dbReference>